<evidence type="ECO:0000256" key="3">
    <source>
        <dbReference type="ARBA" id="ARBA00022806"/>
    </source>
</evidence>
<evidence type="ECO:0000313" key="8">
    <source>
        <dbReference type="Proteomes" id="UP000463470"/>
    </source>
</evidence>
<name>A0A845KYX5_9FIRM</name>
<reference evidence="7 8" key="1">
    <citation type="submission" date="2020-01" db="EMBL/GenBank/DDBJ databases">
        <title>Whole-genome sequence of Heliobacterium undosum DSM 13378.</title>
        <authorList>
            <person name="Kyndt J.A."/>
            <person name="Meyer T.E."/>
        </authorList>
    </citation>
    <scope>NUCLEOTIDE SEQUENCE [LARGE SCALE GENOMIC DNA]</scope>
    <source>
        <strain evidence="7 8">DSM 13378</strain>
    </source>
</reference>
<dbReference type="InterPro" id="IPR027785">
    <property type="entry name" value="UvrD-like_helicase_C"/>
</dbReference>
<proteinExistence type="predicted"/>
<dbReference type="PROSITE" id="PS51198">
    <property type="entry name" value="UVRD_HELICASE_ATP_BIND"/>
    <property type="match status" value="1"/>
</dbReference>
<dbReference type="InterPro" id="IPR027417">
    <property type="entry name" value="P-loop_NTPase"/>
</dbReference>
<feature type="domain" description="UvrD-like helicase ATP-binding" evidence="6">
    <location>
        <begin position="208"/>
        <end position="595"/>
    </location>
</feature>
<dbReference type="AlphaFoldDB" id="A0A845KYX5"/>
<dbReference type="PANTHER" id="PTHR11070:SF17">
    <property type="entry name" value="DNA HELICASE IV"/>
    <property type="match status" value="1"/>
</dbReference>
<dbReference type="GO" id="GO:0016787">
    <property type="term" value="F:hydrolase activity"/>
    <property type="evidence" value="ECO:0007669"/>
    <property type="project" value="UniProtKB-UniRule"/>
</dbReference>
<keyword evidence="1 5" id="KW-0547">Nucleotide-binding</keyword>
<dbReference type="GO" id="GO:0003677">
    <property type="term" value="F:DNA binding"/>
    <property type="evidence" value="ECO:0007669"/>
    <property type="project" value="InterPro"/>
</dbReference>
<dbReference type="InterPro" id="IPR014016">
    <property type="entry name" value="UvrD-like_ATP-bd"/>
</dbReference>
<keyword evidence="3 5" id="KW-0347">Helicase</keyword>
<keyword evidence="2 5" id="KW-0378">Hydrolase</keyword>
<dbReference type="Pfam" id="PF13538">
    <property type="entry name" value="UvrD_C_2"/>
    <property type="match status" value="1"/>
</dbReference>
<comment type="caution">
    <text evidence="7">The sequence shown here is derived from an EMBL/GenBank/DDBJ whole genome shotgun (WGS) entry which is preliminary data.</text>
</comment>
<dbReference type="PANTHER" id="PTHR11070">
    <property type="entry name" value="UVRD / RECB / PCRA DNA HELICASE FAMILY MEMBER"/>
    <property type="match status" value="1"/>
</dbReference>
<accession>A0A845KYX5</accession>
<keyword evidence="8" id="KW-1185">Reference proteome</keyword>
<evidence type="ECO:0000256" key="5">
    <source>
        <dbReference type="PROSITE-ProRule" id="PRU00560"/>
    </source>
</evidence>
<dbReference type="GO" id="GO:0000725">
    <property type="term" value="P:recombinational repair"/>
    <property type="evidence" value="ECO:0007669"/>
    <property type="project" value="TreeGrafter"/>
</dbReference>
<protein>
    <submittedName>
        <fullName evidence="7">AAA family ATPase</fullName>
    </submittedName>
</protein>
<dbReference type="Pfam" id="PF00580">
    <property type="entry name" value="UvrD-helicase"/>
    <property type="match status" value="1"/>
</dbReference>
<dbReference type="SUPFAM" id="SSF52540">
    <property type="entry name" value="P-loop containing nucleoside triphosphate hydrolases"/>
    <property type="match status" value="1"/>
</dbReference>
<evidence type="ECO:0000256" key="4">
    <source>
        <dbReference type="ARBA" id="ARBA00022840"/>
    </source>
</evidence>
<organism evidence="7 8">
    <name type="scientific">Heliomicrobium undosum</name>
    <dbReference type="NCBI Taxonomy" id="121734"/>
    <lineage>
        <taxon>Bacteria</taxon>
        <taxon>Bacillati</taxon>
        <taxon>Bacillota</taxon>
        <taxon>Clostridia</taxon>
        <taxon>Eubacteriales</taxon>
        <taxon>Heliobacteriaceae</taxon>
        <taxon>Heliomicrobium</taxon>
    </lineage>
</organism>
<feature type="binding site" evidence="5">
    <location>
        <begin position="229"/>
        <end position="236"/>
    </location>
    <ligand>
        <name>ATP</name>
        <dbReference type="ChEBI" id="CHEBI:30616"/>
    </ligand>
</feature>
<dbReference type="Proteomes" id="UP000463470">
    <property type="component" value="Unassembled WGS sequence"/>
</dbReference>
<sequence length="758" mass="86921">MDKEQQRHQEELQYLAQTEQLLQTLLNRELDQLESRKEALIEARRDMWENTVHSSRDFTRLTEMNQYLVGVNQQTAGYVNTLKQVAKYKHMIGSPYFGRVDFIEDGYEEAEKIYVGLHTVMEPENHQVFVYDWRAPVSSIFYRHEPGRAAYEAPGGIIEGEVLRKRQYKIKDGQLVYFFDCNVVITDQILQEILSHNASPKMRTIVETIQKEQDRIIRDRETDLLIVQGVAGSGKTSIALHRIAYLLYEGHRSRLTSNNVLILSPNAVFSQYISHVLPELGEENVAQTTFDDIAASALAGRFAVESRAEQLEGLLQAEDSRTAFRRQRAIAFKGSRAFVTLLDRLLRHWAHRVIPFEDVFYDGVTVETRQQLKNRFLHNKIGLPMAVQLRRLEETVLKKIAPLQKRRLKRIEPIVTKSEGRDFEIKSFSRLLSMKETKALRRRLRRFTRVDYGRVYETLFAQPKLFARLARGLSFPGDMTEKEIEALIAETRDRLRRGQARYEDAAPLLYLKFRLEGASLYPEIKQVVVDEAQDYTPLQYAIFATLFKEARFTVLGDIHQSVEKEGDLGLYDEVVEILRKPQTLRLYLEKGYRSSQEISAFARQVLGKDQNGMSFERHDEAPRIVHAEDSAAMDDAAAHDAAAFVDAGFGTVAIICKSQREAAGLYDRLKDRLDVKLIQPREGWVETGISIVSAYLAKGLEFDAVIVYGADEGRYRSDLDRRLLYIACTRALHRLIVYHTGDSSPFLPGPGKAATGFI</sequence>
<gene>
    <name evidence="7" type="ORF">GTO91_05655</name>
</gene>
<dbReference type="OrthoDB" id="9787585at2"/>
<evidence type="ECO:0000256" key="1">
    <source>
        <dbReference type="ARBA" id="ARBA00022741"/>
    </source>
</evidence>
<dbReference type="EMBL" id="WXEY01000004">
    <property type="protein sequence ID" value="MZP29192.1"/>
    <property type="molecule type" value="Genomic_DNA"/>
</dbReference>
<evidence type="ECO:0000313" key="7">
    <source>
        <dbReference type="EMBL" id="MZP29192.1"/>
    </source>
</evidence>
<dbReference type="RefSeq" id="WP_161256171.1">
    <property type="nucleotide sequence ID" value="NZ_WXEY01000004.1"/>
</dbReference>
<dbReference type="GO" id="GO:0005829">
    <property type="term" value="C:cytosol"/>
    <property type="evidence" value="ECO:0007669"/>
    <property type="project" value="TreeGrafter"/>
</dbReference>
<evidence type="ECO:0000259" key="6">
    <source>
        <dbReference type="PROSITE" id="PS51198"/>
    </source>
</evidence>
<evidence type="ECO:0000256" key="2">
    <source>
        <dbReference type="ARBA" id="ARBA00022801"/>
    </source>
</evidence>
<keyword evidence="4 5" id="KW-0067">ATP-binding</keyword>
<dbReference type="GO" id="GO:0043138">
    <property type="term" value="F:3'-5' DNA helicase activity"/>
    <property type="evidence" value="ECO:0007669"/>
    <property type="project" value="TreeGrafter"/>
</dbReference>
<dbReference type="Gene3D" id="3.40.50.300">
    <property type="entry name" value="P-loop containing nucleotide triphosphate hydrolases"/>
    <property type="match status" value="2"/>
</dbReference>
<dbReference type="InterPro" id="IPR000212">
    <property type="entry name" value="DNA_helicase_UvrD/REP"/>
</dbReference>
<dbReference type="GO" id="GO:0005524">
    <property type="term" value="F:ATP binding"/>
    <property type="evidence" value="ECO:0007669"/>
    <property type="project" value="UniProtKB-UniRule"/>
</dbReference>